<proteinExistence type="predicted"/>
<keyword evidence="2" id="KW-1185">Reference proteome</keyword>
<accession>A0A317T6H2</accession>
<protein>
    <submittedName>
        <fullName evidence="1">Uncharacterized protein</fullName>
    </submittedName>
</protein>
<dbReference type="Proteomes" id="UP000246278">
    <property type="component" value="Unassembled WGS sequence"/>
</dbReference>
<dbReference type="EMBL" id="PDNZ01000003">
    <property type="protein sequence ID" value="PWW82319.1"/>
    <property type="molecule type" value="Genomic_DNA"/>
</dbReference>
<gene>
    <name evidence="1" type="ORF">CR164_04760</name>
</gene>
<dbReference type="AlphaFoldDB" id="A0A317T6H2"/>
<dbReference type="RefSeq" id="WP_110022792.1">
    <property type="nucleotide sequence ID" value="NZ_PDNZ01000003.1"/>
</dbReference>
<evidence type="ECO:0000313" key="1">
    <source>
        <dbReference type="EMBL" id="PWW82319.1"/>
    </source>
</evidence>
<organism evidence="1 2">
    <name type="scientific">Prosthecochloris marina</name>
    <dbReference type="NCBI Taxonomy" id="2017681"/>
    <lineage>
        <taxon>Bacteria</taxon>
        <taxon>Pseudomonadati</taxon>
        <taxon>Chlorobiota</taxon>
        <taxon>Chlorobiia</taxon>
        <taxon>Chlorobiales</taxon>
        <taxon>Chlorobiaceae</taxon>
        <taxon>Prosthecochloris</taxon>
    </lineage>
</organism>
<sequence>MDVKTVTDVEQEINRLRRGIESCMSRAMTCADQCESAEKPVTFNAIKKELEGYRLQLGVVTVMLDSLQKKAIDTEGLCSETTAFLEKILSQGLSSEDEGFSASSISPLA</sequence>
<comment type="caution">
    <text evidence="1">The sequence shown here is derived from an EMBL/GenBank/DDBJ whole genome shotgun (WGS) entry which is preliminary data.</text>
</comment>
<evidence type="ECO:0000313" key="2">
    <source>
        <dbReference type="Proteomes" id="UP000246278"/>
    </source>
</evidence>
<name>A0A317T6H2_9CHLB</name>
<reference evidence="2" key="1">
    <citation type="submission" date="2017-10" db="EMBL/GenBank/DDBJ databases">
        <authorList>
            <person name="Gaisin V.A."/>
            <person name="Rysina M.S."/>
            <person name="Grouzdev D.S."/>
        </authorList>
    </citation>
    <scope>NUCLEOTIDE SEQUENCE [LARGE SCALE GENOMIC DNA]</scope>
    <source>
        <strain evidence="2">V1</strain>
    </source>
</reference>